<dbReference type="EMBL" id="LJXT01000013">
    <property type="protein sequence ID" value="KPQ19245.1"/>
    <property type="molecule type" value="Genomic_DNA"/>
</dbReference>
<dbReference type="InterPro" id="IPR018669">
    <property type="entry name" value="Toxin_HigB"/>
</dbReference>
<dbReference type="Pfam" id="PF09907">
    <property type="entry name" value="HigB_toxin"/>
    <property type="match status" value="1"/>
</dbReference>
<comment type="caution">
    <text evidence="1">The sequence shown here is derived from an EMBL/GenBank/DDBJ whole genome shotgun (WGS) entry which is preliminary data.</text>
</comment>
<protein>
    <submittedName>
        <fullName evidence="1">Uncharacterized protein</fullName>
    </submittedName>
</protein>
<dbReference type="GO" id="GO:0003723">
    <property type="term" value="F:RNA binding"/>
    <property type="evidence" value="ECO:0007669"/>
    <property type="project" value="InterPro"/>
</dbReference>
<accession>A0A0P8C8U4</accession>
<dbReference type="AlphaFoldDB" id="A0A0P8C8U4"/>
<reference evidence="1 2" key="1">
    <citation type="submission" date="2015-09" db="EMBL/GenBank/DDBJ databases">
        <title>Identification and resolution of microdiversity through metagenomic sequencing of parallel consortia.</title>
        <authorList>
            <person name="Nelson W.C."/>
            <person name="Romine M.F."/>
            <person name="Lindemann S.R."/>
        </authorList>
    </citation>
    <scope>NUCLEOTIDE SEQUENCE [LARGE SCALE GENOMIC DNA]</scope>
    <source>
        <strain evidence="1">HL-49</strain>
    </source>
</reference>
<organism evidence="1 2">
    <name type="scientific">Algoriphagus marincola HL-49</name>
    <dbReference type="NCBI Taxonomy" id="1305737"/>
    <lineage>
        <taxon>Bacteria</taxon>
        <taxon>Pseudomonadati</taxon>
        <taxon>Bacteroidota</taxon>
        <taxon>Cytophagia</taxon>
        <taxon>Cytophagales</taxon>
        <taxon>Cyclobacteriaceae</taxon>
        <taxon>Algoriphagus</taxon>
    </lineage>
</organism>
<evidence type="ECO:0000313" key="1">
    <source>
        <dbReference type="EMBL" id="KPQ19245.1"/>
    </source>
</evidence>
<dbReference type="OrthoDB" id="9799912at2"/>
<gene>
    <name evidence="1" type="ORF">HLUCCX10_03465</name>
</gene>
<dbReference type="GO" id="GO:0110001">
    <property type="term" value="C:toxin-antitoxin complex"/>
    <property type="evidence" value="ECO:0007669"/>
    <property type="project" value="InterPro"/>
</dbReference>
<dbReference type="PATRIC" id="fig|1305737.6.peg.1370"/>
<dbReference type="STRING" id="1305737.GCA_000526355_02811"/>
<evidence type="ECO:0000313" key="2">
    <source>
        <dbReference type="Proteomes" id="UP000050421"/>
    </source>
</evidence>
<dbReference type="GO" id="GO:0004519">
    <property type="term" value="F:endonuclease activity"/>
    <property type="evidence" value="ECO:0007669"/>
    <property type="project" value="InterPro"/>
</dbReference>
<dbReference type="Proteomes" id="UP000050421">
    <property type="component" value="Unassembled WGS sequence"/>
</dbReference>
<proteinExistence type="predicted"/>
<dbReference type="eggNOG" id="COG4680">
    <property type="taxonomic scope" value="Bacteria"/>
</dbReference>
<name>A0A0P8C8U4_9BACT</name>
<sequence length="105" mass="12418">MRIIAVKTLKEWCIAYPKAKQSLLAWHEEALSAEWNSPNELKSQFHNASIISDKRVIFNIHGNSFRLIVDIEYRLKIVFIVWFGTHQEYDKIDAKIIRYVKANKK</sequence>